<accession>A0A4Y2XAC9</accession>
<feature type="compositionally biased region" description="Polar residues" evidence="1">
    <location>
        <begin position="302"/>
        <end position="316"/>
    </location>
</feature>
<reference evidence="2 4" key="1">
    <citation type="journal article" date="2019" name="Sci. Rep.">
        <title>Orb-weaving spider Araneus ventricosus genome elucidates the spidroin gene catalogue.</title>
        <authorList>
            <person name="Kono N."/>
            <person name="Nakamura H."/>
            <person name="Ohtoshi R."/>
            <person name="Moran D.A.P."/>
            <person name="Shinohara A."/>
            <person name="Yoshida Y."/>
            <person name="Fujiwara M."/>
            <person name="Mori M."/>
            <person name="Tomita M."/>
            <person name="Arakawa K."/>
        </authorList>
    </citation>
    <scope>NUCLEOTIDE SEQUENCE [LARGE SCALE GENOMIC DNA]</scope>
</reference>
<comment type="caution">
    <text evidence="2">The sequence shown here is derived from an EMBL/GenBank/DDBJ whole genome shotgun (WGS) entry which is preliminary data.</text>
</comment>
<evidence type="ECO:0000256" key="1">
    <source>
        <dbReference type="SAM" id="MobiDB-lite"/>
    </source>
</evidence>
<protein>
    <submittedName>
        <fullName evidence="2">Uncharacterized protein</fullName>
    </submittedName>
</protein>
<dbReference type="Proteomes" id="UP000499080">
    <property type="component" value="Unassembled WGS sequence"/>
</dbReference>
<keyword evidence="4" id="KW-1185">Reference proteome</keyword>
<dbReference type="EMBL" id="BGPR01073674">
    <property type="protein sequence ID" value="GBO46179.1"/>
    <property type="molecule type" value="Genomic_DNA"/>
</dbReference>
<feature type="non-terminal residue" evidence="2">
    <location>
        <position position="1256"/>
    </location>
</feature>
<dbReference type="CDD" id="cd22754">
    <property type="entry name" value="OTU_wMelOTU-like"/>
    <property type="match status" value="1"/>
</dbReference>
<name>A0A4Y2XAC9_ARAVE</name>
<gene>
    <name evidence="3" type="ORF">AVEN_134608_1</name>
    <name evidence="2" type="ORF">AVEN_272520_1</name>
</gene>
<dbReference type="OrthoDB" id="7853416at2759"/>
<dbReference type="EMBL" id="BGPR01073672">
    <property type="protein sequence ID" value="GBO46178.1"/>
    <property type="molecule type" value="Genomic_DNA"/>
</dbReference>
<evidence type="ECO:0000313" key="3">
    <source>
        <dbReference type="EMBL" id="GBO46179.1"/>
    </source>
</evidence>
<sequence>MFGLNGVPGLSPDGAALKRFVTREPISLFSLRKNAKNKEEKEKLNQLLELLKKKLPEGSKIGAAVGEGDSFFDSVAQGLNELRDKGLIAGSRRFNVKSLRESCKQYALQINQSKKDSWLDNALKGEGRKLRKYIRNIEFSAKDIENTSSGSKIKIIWGRPEIEGKIVCEKYGVKFRIIEVRDGEKDELHVTKSKVGVGNNIVRIVNFRNQFVPLLSNIEKDTKRSLKVSREEAYGNEIGLNSKNITQSCISTLLQGTENSSYKQSGHSRSSSKENSKSGGKQRCCNTDTYNKEPKRARLDINTINNEDTEFPSNVQDESKQSNSHRKRRCSIEDEDNNAERVKRMHINVKGASNEYLEFSNHLQYEFSHDELDDAYQTNRCIPHQLIRFMYQIDLSVLCSLRESLYKDKYPSLSLAFGDSEVDKFGNITLRYKKKSLHVKIESVDKYYTDNDISYARLFNKEKEKRSFFMNNYFDSFVKHLLFKSDSLSNNIEYLIIYTNSALDFTEEMKLKQSRSRSFYPFKFDSMNIEDCGILKDFLFTNSKIKGRGFYQFAQNKATREELLKRLEFSSAMRKELNIRNLSPEFEKEIKEVFLDKLVFAVNQPNREELNSIVKDEISSKVKDDYIELQEKVLCNLTAQKMHKKHGNDISEITYSFSLLMSFLHDMFLNNNMFSINFKGKSCDISNGIAINYKNRTTYVKALNADSNIGYSHLFPSRTQERKNKFSINKHFTVFIEELEKDKNIRYYIIYTNGGLDLTEENRFKKGQSKDFYPLKLNKIDFQKKKYKILRHCSCVDKNGLYQFSQEEATMLSSLLKLPPSFESKKKETLTDENEKEIKENFLNKLIFAVNQPNREEINSIMKNYLENKYNKFSYNYKELHELALRWSESHEFGLITKGRIEKLLGDIKNNRSSYQTIQNIYEEIKLAKSVVGREGTSTFNKFLQFLIKGEGIKYLVNLKGNGINVTNMSCILNRAGSSAIKAFRDLYNLWFDAKGNKTLYLKTLVDEGVHLPNMSSILRGAGANAAKAFKDLYDLWFDANGNKTQYLKTLEDKGISLTNMSSVLNGAGDNAAKACRDIYDLWFDAKGNKTLYLKTLENEGLNLHNMSSILSGAGAHATKAFQDLYDLWFDVKGNKTQYLKTLEDEGVNLPNMSSVLNGAGCNAVKAFKDLYNLWFDAKGNKTHYLKTLEDKGVNLHNMSSILSVSGANATKAFKDLYDLWFDTKGNKTEYLKTLEDEEINLPNMSSILHGAGSKA</sequence>
<feature type="compositionally biased region" description="Basic and acidic residues" evidence="1">
    <location>
        <begin position="290"/>
        <end position="299"/>
    </location>
</feature>
<evidence type="ECO:0000313" key="2">
    <source>
        <dbReference type="EMBL" id="GBO46178.1"/>
    </source>
</evidence>
<evidence type="ECO:0000313" key="4">
    <source>
        <dbReference type="Proteomes" id="UP000499080"/>
    </source>
</evidence>
<feature type="region of interest" description="Disordered" evidence="1">
    <location>
        <begin position="259"/>
        <end position="337"/>
    </location>
</feature>
<dbReference type="AlphaFoldDB" id="A0A4Y2XAC9"/>
<proteinExistence type="predicted"/>
<organism evidence="2 4">
    <name type="scientific">Araneus ventricosus</name>
    <name type="common">Orbweaver spider</name>
    <name type="synonym">Epeira ventricosa</name>
    <dbReference type="NCBI Taxonomy" id="182803"/>
    <lineage>
        <taxon>Eukaryota</taxon>
        <taxon>Metazoa</taxon>
        <taxon>Ecdysozoa</taxon>
        <taxon>Arthropoda</taxon>
        <taxon>Chelicerata</taxon>
        <taxon>Arachnida</taxon>
        <taxon>Araneae</taxon>
        <taxon>Araneomorphae</taxon>
        <taxon>Entelegynae</taxon>
        <taxon>Araneoidea</taxon>
        <taxon>Araneidae</taxon>
        <taxon>Araneus</taxon>
    </lineage>
</organism>